<gene>
    <name evidence="1" type="ORF">C5E00_06725</name>
</gene>
<name>A0A8B3FA84_PECPM</name>
<dbReference type="OrthoDB" id="6432111at2"/>
<reference evidence="1 2" key="1">
    <citation type="journal article" date="2018" name="BMC Genomics">
        <title>High genomic variability in the plant pathogenic bacterium Pectobacterium parmentieri deciphered from de novo assembled complete genomes.</title>
        <authorList>
            <person name="Zoledowska S."/>
            <person name="Motyka-Pomagruk A."/>
            <person name="Sledz W."/>
            <person name="Mengoni A."/>
            <person name="Lojkowska E."/>
        </authorList>
    </citation>
    <scope>NUCLEOTIDE SEQUENCE [LARGE SCALE GENOMIC DNA]</scope>
    <source>
        <strain evidence="1 2">IFB5626</strain>
    </source>
</reference>
<accession>A0A8B3FA84</accession>
<dbReference type="AlphaFoldDB" id="A0A8B3FA84"/>
<evidence type="ECO:0000313" key="2">
    <source>
        <dbReference type="Proteomes" id="UP000269665"/>
    </source>
</evidence>
<evidence type="ECO:0000313" key="1">
    <source>
        <dbReference type="EMBL" id="RKO76497.1"/>
    </source>
</evidence>
<dbReference type="EMBL" id="PSZG01000001">
    <property type="protein sequence ID" value="RKO76497.1"/>
    <property type="molecule type" value="Genomic_DNA"/>
</dbReference>
<sequence length="61" mass="7045">MLRQRIKPDQRAGKIDDVTPFRCLQTILNNKVLHSLCSKCIVDAERGASSTNDRYYFSSKR</sequence>
<proteinExistence type="predicted"/>
<dbReference type="Proteomes" id="UP000269665">
    <property type="component" value="Unassembled WGS sequence"/>
</dbReference>
<organism evidence="1 2">
    <name type="scientific">Pectobacterium parmentieri</name>
    <dbReference type="NCBI Taxonomy" id="1905730"/>
    <lineage>
        <taxon>Bacteria</taxon>
        <taxon>Pseudomonadati</taxon>
        <taxon>Pseudomonadota</taxon>
        <taxon>Gammaproteobacteria</taxon>
        <taxon>Enterobacterales</taxon>
        <taxon>Pectobacteriaceae</taxon>
        <taxon>Pectobacterium</taxon>
    </lineage>
</organism>
<protein>
    <submittedName>
        <fullName evidence="1">Uncharacterized protein</fullName>
    </submittedName>
</protein>
<comment type="caution">
    <text evidence="1">The sequence shown here is derived from an EMBL/GenBank/DDBJ whole genome shotgun (WGS) entry which is preliminary data.</text>
</comment>
<dbReference type="KEGG" id="ppar:A8F97_06300"/>